<dbReference type="WBParaSite" id="nRc.2.0.1.t10723-RA">
    <property type="protein sequence ID" value="nRc.2.0.1.t10723-RA"/>
    <property type="gene ID" value="nRc.2.0.1.g10723"/>
</dbReference>
<name>A0A915IAC3_ROMCU</name>
<organism evidence="1 2">
    <name type="scientific">Romanomermis culicivorax</name>
    <name type="common">Nematode worm</name>
    <dbReference type="NCBI Taxonomy" id="13658"/>
    <lineage>
        <taxon>Eukaryota</taxon>
        <taxon>Metazoa</taxon>
        <taxon>Ecdysozoa</taxon>
        <taxon>Nematoda</taxon>
        <taxon>Enoplea</taxon>
        <taxon>Dorylaimia</taxon>
        <taxon>Mermithida</taxon>
        <taxon>Mermithoidea</taxon>
        <taxon>Mermithidae</taxon>
        <taxon>Romanomermis</taxon>
    </lineage>
</organism>
<reference evidence="2" key="1">
    <citation type="submission" date="2022-11" db="UniProtKB">
        <authorList>
            <consortium name="WormBaseParasite"/>
        </authorList>
    </citation>
    <scope>IDENTIFICATION</scope>
</reference>
<dbReference type="Proteomes" id="UP000887565">
    <property type="component" value="Unplaced"/>
</dbReference>
<evidence type="ECO:0000313" key="1">
    <source>
        <dbReference type="Proteomes" id="UP000887565"/>
    </source>
</evidence>
<protein>
    <submittedName>
        <fullName evidence="2">Uncharacterized protein</fullName>
    </submittedName>
</protein>
<evidence type="ECO:0000313" key="2">
    <source>
        <dbReference type="WBParaSite" id="nRc.2.0.1.t10723-RA"/>
    </source>
</evidence>
<proteinExistence type="predicted"/>
<sequence>MLLAGYSVLEDLRTLASDMPGYTLTYTPAGELVSKVLLNRPSTFQTAQAGGSGQVKVQPQAPALVVKVKQPALNTPATQAAAVVVVVPLPTQPAMAKPTPVAQKNRDAGKICMRLDRGPTIKKPEIRTQNRPDLALTSSSNSLGRRLFHQRGGQNGRHLPAITAKSL</sequence>
<accession>A0A915IAC3</accession>
<keyword evidence="1" id="KW-1185">Reference proteome</keyword>
<dbReference type="AlphaFoldDB" id="A0A915IAC3"/>